<dbReference type="InterPro" id="IPR001828">
    <property type="entry name" value="ANF_lig-bd_rcpt"/>
</dbReference>
<evidence type="ECO:0000313" key="15">
    <source>
        <dbReference type="Ensembl" id="ENSMUSP00000156960.2"/>
    </source>
</evidence>
<dbReference type="FunFam" id="2.10.50.30:FF:000002">
    <property type="entry name" value="Vomeronasal 2 receptor, h1"/>
    <property type="match status" value="1"/>
</dbReference>
<dbReference type="MGI" id="MGI:3703084">
    <property type="gene designation" value="Vmn2r57"/>
</dbReference>
<dbReference type="GO" id="GO:0004930">
    <property type="term" value="F:G protein-coupled receptor activity"/>
    <property type="evidence" value="ECO:0007669"/>
    <property type="project" value="UniProtKB-KW"/>
</dbReference>
<feature type="transmembrane region" description="Helical" evidence="12">
    <location>
        <begin position="787"/>
        <end position="809"/>
    </location>
</feature>
<dbReference type="InterPro" id="IPR011500">
    <property type="entry name" value="GPCR_3_9-Cys_dom"/>
</dbReference>
<feature type="transmembrane region" description="Helical" evidence="12">
    <location>
        <begin position="637"/>
        <end position="661"/>
    </location>
</feature>
<evidence type="ECO:0000256" key="5">
    <source>
        <dbReference type="ARBA" id="ARBA00022729"/>
    </source>
</evidence>
<evidence type="ECO:0000259" key="14">
    <source>
        <dbReference type="PROSITE" id="PS50259"/>
    </source>
</evidence>
<dbReference type="Proteomes" id="UP000000589">
    <property type="component" value="Chromosome 7"/>
</dbReference>
<keyword evidence="6 12" id="KW-1133">Transmembrane helix</keyword>
<evidence type="ECO:0000256" key="2">
    <source>
        <dbReference type="ARBA" id="ARBA00007242"/>
    </source>
</evidence>
<keyword evidence="7" id="KW-0297">G-protein coupled receptor</keyword>
<evidence type="ECO:0000313" key="16">
    <source>
        <dbReference type="MGI" id="MGI:3703084"/>
    </source>
</evidence>
<evidence type="ECO:0000256" key="8">
    <source>
        <dbReference type="ARBA" id="ARBA00023136"/>
    </source>
</evidence>
<keyword evidence="11" id="KW-0807">Transducer</keyword>
<accession>A0A3B2WDB9</accession>
<dbReference type="SMR" id="A0A3B2WDB9"/>
<evidence type="ECO:0000256" key="13">
    <source>
        <dbReference type="SAM" id="SignalP"/>
    </source>
</evidence>
<dbReference type="Gene3D" id="2.10.50.30">
    <property type="entry name" value="GPCR, family 3, nine cysteines domain"/>
    <property type="match status" value="1"/>
</dbReference>
<feature type="transmembrane region" description="Helical" evidence="12">
    <location>
        <begin position="604"/>
        <end position="625"/>
    </location>
</feature>
<dbReference type="Gene3D" id="3.40.50.2300">
    <property type="match status" value="3"/>
</dbReference>
<dbReference type="InterPro" id="IPR000068">
    <property type="entry name" value="GPCR_3_Ca_sens_rcpt-rel"/>
</dbReference>
<dbReference type="CDD" id="cd06365">
    <property type="entry name" value="PBP1_pheromone_receptor"/>
    <property type="match status" value="1"/>
</dbReference>
<dbReference type="Bgee" id="ENSMUSG00000066537">
    <property type="expression patterns" value="Expressed in dentate gyrus of hippocampal formation granule cell and 17 other cell types or tissues"/>
</dbReference>
<dbReference type="Ensembl" id="ENSMUST00000233555.2">
    <property type="protein sequence ID" value="ENSMUSP00000156960.2"/>
    <property type="gene ID" value="ENSMUSG00000066537.6"/>
</dbReference>
<dbReference type="CDD" id="cd15283">
    <property type="entry name" value="7tmC_V2R_pheromone"/>
    <property type="match status" value="1"/>
</dbReference>
<dbReference type="PRINTS" id="PR01535">
    <property type="entry name" value="VOMERONASL2R"/>
</dbReference>
<sequence>MFWIFIFGVLYIPNFVCAFTGYMCYETIEEYTYHEGDLTIGAFFPLHIYSTRNHVPHELDPYYFQDMYLEYNFMNYQFLLALMFTIQEINRNPHLLPNTTLGFEHHNIKFSEKNILLGPFLWLSGLSNQLVNYNCGQKRNLPAALTGTSWAISAHIGTLLQLYKIPQVAPEDTYLSLALVSLMLYFSWSWVGLIVPNDPRGTQILSDFREVMESNRICLAFVKMIPGTWNSYSDAIWKNMEKIQESSANVIIIYGDTVSLQGLMRHIAQLLVTWKVWVLNSQWDIDYYSDYFMIESFHGSLIFSHHHEEMVEFVNFVQTVNPYTYPEDAYLPKFWVFFFNCSFSEFDCQLLENCQPNASLDLLPRHIFDPAMSEESYNIYNAVYALAHSLHEMTVQQIQTQPYANGEGMAFSPWQILPFLKITLLKNHPSGQTVIDERKNLYSEYDIFNFWNFPTGLGLKMKVGTFSPNSPQGHRLSLSEEMIQWPTQFTKIPQSVCSESCRPGFRKAAQEGKAVCCFDCIPCADNEISNETDMDQCVQCPESHYANSEKNHCLQKSVSFLAYEEPLGIALTITALDFSVLTALVLVVFVKHRDTPIVKANNRVLSYILLLTLIICFLSCLLYIGQPNTATCILQQTAFGTLFTVALSTVLAKAIVVVTAFKVTSPSRMVRWLIVSRAPNLIIPICTLIQLIICGIWLATFPPFIDQNAHVEHGHIIIMCNKGSAVAFHCVLGYLCSLALGSYTMAFLSRNLPDTFNEAKCLSFSMQVFFCVWITFLPVYHSTKGKVMVAMEVFSILASSTSFLALIFVPKCYIILLRPDKNSCLDIRNKIHSRRSSHLKFI</sequence>
<dbReference type="ExpressionAtlas" id="A0A3B2WDB9">
    <property type="expression patterns" value="baseline and differential"/>
</dbReference>
<evidence type="ECO:0000256" key="10">
    <source>
        <dbReference type="ARBA" id="ARBA00023180"/>
    </source>
</evidence>
<evidence type="ECO:0000256" key="6">
    <source>
        <dbReference type="ARBA" id="ARBA00022989"/>
    </source>
</evidence>
<feature type="signal peptide" evidence="13">
    <location>
        <begin position="1"/>
        <end position="18"/>
    </location>
</feature>
<dbReference type="GO" id="GO:0005886">
    <property type="term" value="C:plasma membrane"/>
    <property type="evidence" value="ECO:0007669"/>
    <property type="project" value="UniProtKB-SubCell"/>
</dbReference>
<dbReference type="Pfam" id="PF01094">
    <property type="entry name" value="ANF_receptor"/>
    <property type="match status" value="1"/>
</dbReference>
<dbReference type="InterPro" id="IPR004073">
    <property type="entry name" value="GPCR_3_vmron_rcpt_2"/>
</dbReference>
<dbReference type="InterPro" id="IPR038550">
    <property type="entry name" value="GPCR_3_9-Cys_sf"/>
</dbReference>
<dbReference type="InterPro" id="IPR017978">
    <property type="entry name" value="GPCR_3_C"/>
</dbReference>
<dbReference type="OrthoDB" id="5984008at2759"/>
<keyword evidence="3" id="KW-1003">Cell membrane</keyword>
<evidence type="ECO:0000256" key="1">
    <source>
        <dbReference type="ARBA" id="ARBA00004651"/>
    </source>
</evidence>
<keyword evidence="4 12" id="KW-0812">Transmembrane</keyword>
<dbReference type="AGR" id="MGI:3703084"/>
<reference evidence="15" key="4">
    <citation type="submission" date="2025-09" db="UniProtKB">
        <authorList>
            <consortium name="Ensembl"/>
        </authorList>
    </citation>
    <scope>IDENTIFICATION</scope>
    <source>
        <strain evidence="15">C57BL/6J</strain>
    </source>
</reference>
<keyword evidence="10" id="KW-0325">Glycoprotein</keyword>
<feature type="transmembrane region" description="Helical" evidence="12">
    <location>
        <begin position="567"/>
        <end position="592"/>
    </location>
</feature>
<reference evidence="15" key="3">
    <citation type="submission" date="2025-08" db="UniProtKB">
        <authorList>
            <consortium name="Ensembl"/>
        </authorList>
    </citation>
    <scope>IDENTIFICATION</scope>
    <source>
        <strain evidence="15">C57BL/6J</strain>
    </source>
</reference>
<keyword evidence="8 12" id="KW-0472">Membrane</keyword>
<dbReference type="FunFam" id="3.40.50.2300:FF:000024">
    <property type="entry name" value="Vomeronasal 2, receptor 73"/>
    <property type="match status" value="1"/>
</dbReference>
<evidence type="ECO:0000256" key="12">
    <source>
        <dbReference type="SAM" id="Phobius"/>
    </source>
</evidence>
<feature type="transmembrane region" description="Helical" evidence="12">
    <location>
        <begin position="681"/>
        <end position="705"/>
    </location>
</feature>
<evidence type="ECO:0000256" key="11">
    <source>
        <dbReference type="ARBA" id="ARBA00023224"/>
    </source>
</evidence>
<proteinExistence type="inferred from homology"/>
<feature type="transmembrane region" description="Helical" evidence="12">
    <location>
        <begin position="761"/>
        <end position="781"/>
    </location>
</feature>
<dbReference type="PROSITE" id="PS50259">
    <property type="entry name" value="G_PROTEIN_RECEP_F3_4"/>
    <property type="match status" value="1"/>
</dbReference>
<feature type="transmembrane region" description="Helical" evidence="12">
    <location>
        <begin position="725"/>
        <end position="749"/>
    </location>
</feature>
<keyword evidence="17" id="KW-1185">Reference proteome</keyword>
<comment type="similarity">
    <text evidence="2">Belongs to the G-protein coupled receptor 3 family.</text>
</comment>
<evidence type="ECO:0000256" key="9">
    <source>
        <dbReference type="ARBA" id="ARBA00023170"/>
    </source>
</evidence>
<dbReference type="SUPFAM" id="SSF53822">
    <property type="entry name" value="Periplasmic binding protein-like I"/>
    <property type="match status" value="1"/>
</dbReference>
<feature type="domain" description="G-protein coupled receptors family 3 profile" evidence="14">
    <location>
        <begin position="567"/>
        <end position="831"/>
    </location>
</feature>
<dbReference type="Pfam" id="PF07562">
    <property type="entry name" value="NCD3G"/>
    <property type="match status" value="1"/>
</dbReference>
<dbReference type="PANTHER" id="PTHR24061:SF567">
    <property type="entry name" value="VOMERONASAL 2, RECEPTOR 57-RELATED"/>
    <property type="match status" value="1"/>
</dbReference>
<dbReference type="Pfam" id="PF00003">
    <property type="entry name" value="7tm_3"/>
    <property type="match status" value="1"/>
</dbReference>
<evidence type="ECO:0000256" key="7">
    <source>
        <dbReference type="ARBA" id="ARBA00023040"/>
    </source>
</evidence>
<dbReference type="InterPro" id="IPR028082">
    <property type="entry name" value="Peripla_BP_I"/>
</dbReference>
<dbReference type="GeneTree" id="ENSGT00950000183069"/>
<evidence type="ECO:0000256" key="4">
    <source>
        <dbReference type="ARBA" id="ARBA00022692"/>
    </source>
</evidence>
<feature type="chain" id="PRO_5017194244" evidence="13">
    <location>
        <begin position="19"/>
        <end position="842"/>
    </location>
</feature>
<evidence type="ECO:0000256" key="3">
    <source>
        <dbReference type="ARBA" id="ARBA00022475"/>
    </source>
</evidence>
<gene>
    <name evidence="15 16" type="primary">Vmn2r57</name>
</gene>
<dbReference type="AlphaFoldDB" id="A0A3B2WDB9"/>
<dbReference type="PANTHER" id="PTHR24061">
    <property type="entry name" value="CALCIUM-SENSING RECEPTOR-RELATED"/>
    <property type="match status" value="1"/>
</dbReference>
<reference evidence="15 17" key="1">
    <citation type="journal article" date="2009" name="PLoS Biol.">
        <title>Lineage-specific biology revealed by a finished genome assembly of the mouse.</title>
        <authorList>
            <consortium name="Mouse Genome Sequencing Consortium"/>
            <person name="Church D.M."/>
            <person name="Goodstadt L."/>
            <person name="Hillier L.W."/>
            <person name="Zody M.C."/>
            <person name="Goldstein S."/>
            <person name="She X."/>
            <person name="Bult C.J."/>
            <person name="Agarwala R."/>
            <person name="Cherry J.L."/>
            <person name="DiCuccio M."/>
            <person name="Hlavina W."/>
            <person name="Kapustin Y."/>
            <person name="Meric P."/>
            <person name="Maglott D."/>
            <person name="Birtle Z."/>
            <person name="Marques A.C."/>
            <person name="Graves T."/>
            <person name="Zhou S."/>
            <person name="Teague B."/>
            <person name="Potamousis K."/>
            <person name="Churas C."/>
            <person name="Place M."/>
            <person name="Herschleb J."/>
            <person name="Runnheim R."/>
            <person name="Forrest D."/>
            <person name="Amos-Landgraf J."/>
            <person name="Schwartz D.C."/>
            <person name="Cheng Z."/>
            <person name="Lindblad-Toh K."/>
            <person name="Eichler E.E."/>
            <person name="Ponting C.P."/>
        </authorList>
    </citation>
    <scope>NUCLEOTIDE SEQUENCE [LARGE SCALE GENOMIC DNA]</scope>
    <source>
        <strain evidence="15 17">C57BL/6J</strain>
    </source>
</reference>
<dbReference type="InterPro" id="IPR000337">
    <property type="entry name" value="GPCR_3"/>
</dbReference>
<name>A0A3B2WDB9_MOUSE</name>
<protein>
    <submittedName>
        <fullName evidence="15">Vomeronasal 2, receptor 57</fullName>
    </submittedName>
</protein>
<keyword evidence="5 13" id="KW-0732">Signal</keyword>
<reference evidence="15 17" key="2">
    <citation type="journal article" date="2011" name="PLoS Biol.">
        <title>Modernizing reference genome assemblies.</title>
        <authorList>
            <person name="Church D.M."/>
            <person name="Schneider V.A."/>
            <person name="Graves T."/>
            <person name="Auger K."/>
            <person name="Cunningham F."/>
            <person name="Bouk N."/>
            <person name="Chen H.C."/>
            <person name="Agarwala R."/>
            <person name="McLaren W.M."/>
            <person name="Ritchie G.R."/>
            <person name="Albracht D."/>
            <person name="Kremitzki M."/>
            <person name="Rock S."/>
            <person name="Kotkiewicz H."/>
            <person name="Kremitzki C."/>
            <person name="Wollam A."/>
            <person name="Trani L."/>
            <person name="Fulton L."/>
            <person name="Fulton R."/>
            <person name="Matthews L."/>
            <person name="Whitehead S."/>
            <person name="Chow W."/>
            <person name="Torrance J."/>
            <person name="Dunn M."/>
            <person name="Harden G."/>
            <person name="Threadgold G."/>
            <person name="Wood J."/>
            <person name="Collins J."/>
            <person name="Heath P."/>
            <person name="Griffiths G."/>
            <person name="Pelan S."/>
            <person name="Grafham D."/>
            <person name="Eichler E.E."/>
            <person name="Weinstock G."/>
            <person name="Mardis E.R."/>
            <person name="Wilson R.K."/>
            <person name="Howe K."/>
            <person name="Flicek P."/>
            <person name="Hubbard T."/>
        </authorList>
    </citation>
    <scope>NUCLEOTIDE SEQUENCE [LARGE SCALE GENOMIC DNA]</scope>
    <source>
        <strain evidence="15 17">C57BL/6J</strain>
    </source>
</reference>
<comment type="subcellular location">
    <subcellularLocation>
        <location evidence="1">Cell membrane</location>
        <topology evidence="1">Multi-pass membrane protein</topology>
    </subcellularLocation>
</comment>
<organism evidence="15 17">
    <name type="scientific">Mus musculus</name>
    <name type="common">Mouse</name>
    <dbReference type="NCBI Taxonomy" id="10090"/>
    <lineage>
        <taxon>Eukaryota</taxon>
        <taxon>Metazoa</taxon>
        <taxon>Chordata</taxon>
        <taxon>Craniata</taxon>
        <taxon>Vertebrata</taxon>
        <taxon>Euteleostomi</taxon>
        <taxon>Mammalia</taxon>
        <taxon>Eutheria</taxon>
        <taxon>Euarchontoglires</taxon>
        <taxon>Glires</taxon>
        <taxon>Rodentia</taxon>
        <taxon>Myomorpha</taxon>
        <taxon>Muroidea</taxon>
        <taxon>Muridae</taxon>
        <taxon>Murinae</taxon>
        <taxon>Mus</taxon>
        <taxon>Mus</taxon>
    </lineage>
</organism>
<dbReference type="VEuPathDB" id="HostDB:ENSMUSG00000066537"/>
<keyword evidence="9" id="KW-0675">Receptor</keyword>
<evidence type="ECO:0000313" key="17">
    <source>
        <dbReference type="Proteomes" id="UP000000589"/>
    </source>
</evidence>
<dbReference type="PRINTS" id="PR00248">
    <property type="entry name" value="GPCRMGR"/>
</dbReference>